<protein>
    <recommendedName>
        <fullName evidence="3">AAA+ ATPase domain-containing protein</fullName>
    </recommendedName>
</protein>
<keyword evidence="2" id="KW-0067">ATP-binding</keyword>
<evidence type="ECO:0000256" key="2">
    <source>
        <dbReference type="ARBA" id="ARBA00022840"/>
    </source>
</evidence>
<evidence type="ECO:0000313" key="4">
    <source>
        <dbReference type="EMBL" id="UYP47880.1"/>
    </source>
</evidence>
<proteinExistence type="predicted"/>
<dbReference type="Proteomes" id="UP001208689">
    <property type="component" value="Chromosome"/>
</dbReference>
<keyword evidence="5" id="KW-1185">Reference proteome</keyword>
<feature type="domain" description="AAA+ ATPase" evidence="3">
    <location>
        <begin position="24"/>
        <end position="191"/>
    </location>
</feature>
<dbReference type="EMBL" id="CP104013">
    <property type="protein sequence ID" value="UYP47880.1"/>
    <property type="molecule type" value="Genomic_DNA"/>
</dbReference>
<dbReference type="PANTHER" id="PTHR43637">
    <property type="entry name" value="UPF0273 PROTEIN TM_0370"/>
    <property type="match status" value="1"/>
</dbReference>
<gene>
    <name evidence="4" type="ORF">NEF87_004165</name>
</gene>
<accession>A0ABY6HWJ9</accession>
<reference evidence="4" key="1">
    <citation type="submission" date="2022-09" db="EMBL/GenBank/DDBJ databases">
        <title>Actin cytoskeleton and complex cell architecture in an #Asgard archaeon.</title>
        <authorList>
            <person name="Ponce Toledo R.I."/>
            <person name="Schleper C."/>
            <person name="Rodrigues Oliveira T."/>
            <person name="Wollweber F."/>
            <person name="Xu J."/>
            <person name="Rittmann S."/>
            <person name="Klingl A."/>
            <person name="Pilhofer M."/>
        </authorList>
    </citation>
    <scope>NUCLEOTIDE SEQUENCE</scope>
    <source>
        <strain evidence="4">B-35</strain>
    </source>
</reference>
<evidence type="ECO:0000259" key="3">
    <source>
        <dbReference type="SMART" id="SM00382"/>
    </source>
</evidence>
<dbReference type="Pfam" id="PF07088">
    <property type="entry name" value="GvpD_P-loop"/>
    <property type="match status" value="1"/>
</dbReference>
<keyword evidence="1" id="KW-0547">Nucleotide-binding</keyword>
<evidence type="ECO:0000313" key="5">
    <source>
        <dbReference type="Proteomes" id="UP001208689"/>
    </source>
</evidence>
<dbReference type="InterPro" id="IPR009788">
    <property type="entry name" value="GvpD_P-loop"/>
</dbReference>
<dbReference type="InterPro" id="IPR003593">
    <property type="entry name" value="AAA+_ATPase"/>
</dbReference>
<name>A0ABY6HWJ9_9ARCH</name>
<dbReference type="InterPro" id="IPR027417">
    <property type="entry name" value="P-loop_NTPase"/>
</dbReference>
<sequence length="489" mass="55579">MSNLNSNEVSIPPEIIDTFKKTGLGYSWLIKGQAGVGKTTFALSLLHFFKKYEPIYLSTRVAPASIYAQFPFLEGRLQDFNILDATRTYIPPVNQPERMKDHLNNTLRFSSVPDFLKIIYEKVAQYESPVIVIDSWDAIVGQSNDERKNIETLLTEYIRNTNAKLIFIAESDSISLLDFIVDGILTLKDESVAGRTLRTIEINKIRAVERRQKAYAYTLFNNQFQYISLFEKDKQIPITPFEITTDKNDLFSTGNAPLDEIYNGGLRPGTFNLLEVESTVPISSISSIFIGMLCQFIQQGRGAIVHTTDGINSDLIDKKRLFLYLQTDTISRNMRILQTQISDRKEIRPYIRLVDDVSYNDIFFDTYSKLSSISKFQPVFAGISYDSLQFMVDFNKAMRDFENHLKLIRNSNVIELGIINSTSPGQAKASQDLGALTTNLSYIASTHIKVIERHGSIFLYAIKPRSSCLFAMKTNYDKGFPQIELLPVV</sequence>
<dbReference type="SUPFAM" id="SSF52540">
    <property type="entry name" value="P-loop containing nucleoside triphosphate hydrolases"/>
    <property type="match status" value="1"/>
</dbReference>
<dbReference type="Gene3D" id="3.40.50.300">
    <property type="entry name" value="P-loop containing nucleotide triphosphate hydrolases"/>
    <property type="match status" value="2"/>
</dbReference>
<organism evidence="4 5">
    <name type="scientific">Candidatus Lokiarchaeum ossiferum</name>
    <dbReference type="NCBI Taxonomy" id="2951803"/>
    <lineage>
        <taxon>Archaea</taxon>
        <taxon>Promethearchaeati</taxon>
        <taxon>Promethearchaeota</taxon>
        <taxon>Promethearchaeia</taxon>
        <taxon>Promethearchaeales</taxon>
        <taxon>Promethearchaeaceae</taxon>
        <taxon>Candidatus Lokiarchaeum</taxon>
    </lineage>
</organism>
<dbReference type="PANTHER" id="PTHR43637:SF2">
    <property type="entry name" value="PROTEIN GVPD 1"/>
    <property type="match status" value="1"/>
</dbReference>
<dbReference type="SMART" id="SM00382">
    <property type="entry name" value="AAA"/>
    <property type="match status" value="1"/>
</dbReference>
<evidence type="ECO:0000256" key="1">
    <source>
        <dbReference type="ARBA" id="ARBA00022741"/>
    </source>
</evidence>